<dbReference type="Gene3D" id="3.30.710.10">
    <property type="entry name" value="Potassium Channel Kv1.1, Chain A"/>
    <property type="match status" value="3"/>
</dbReference>
<dbReference type="PANTHER" id="PTHR24413">
    <property type="entry name" value="SPECKLE-TYPE POZ PROTEIN"/>
    <property type="match status" value="1"/>
</dbReference>
<dbReference type="Proteomes" id="UP000887563">
    <property type="component" value="Unplaced"/>
</dbReference>
<organism evidence="2 3">
    <name type="scientific">Meloidogyne incognita</name>
    <name type="common">Southern root-knot nematode worm</name>
    <name type="synonym">Oxyuris incognita</name>
    <dbReference type="NCBI Taxonomy" id="6306"/>
    <lineage>
        <taxon>Eukaryota</taxon>
        <taxon>Metazoa</taxon>
        <taxon>Ecdysozoa</taxon>
        <taxon>Nematoda</taxon>
        <taxon>Chromadorea</taxon>
        <taxon>Rhabditida</taxon>
        <taxon>Tylenchina</taxon>
        <taxon>Tylenchomorpha</taxon>
        <taxon>Tylenchoidea</taxon>
        <taxon>Meloidogynidae</taxon>
        <taxon>Meloidogyninae</taxon>
        <taxon>Meloidogyne</taxon>
        <taxon>Meloidogyne incognita group</taxon>
    </lineage>
</organism>
<evidence type="ECO:0000259" key="1">
    <source>
        <dbReference type="PROSITE" id="PS50097"/>
    </source>
</evidence>
<sequence length="449" mass="51749">MIRMIILRKITKIFLRREYLVIVLLRDEVIKAHRCILAQNSEVFQKMFEENDMLEQNAEITISDASPESVRVMLEFFYTGEVKAISESNVDDLFAIAHKYKVEPLKYECEHFLSSKISKDWIDLRTDLKIKKSWAGEVRDEVIKAHRCILAQNSEVFQKMFEENDMLDISQNTEITISDASPDSVRDMLEFFYTGEIKTISESNVDDLFAMAHKYKVEPLKYECEHFLSSKISGDWIGPPGMPFVAAHPFDPCNPKPPNLDGKNILKYCKIICLYKAEILEKVGDEIIKTHRCVLAQNSVVFQRMFDQSLMAEAQKGEVIISDSSSECVRAMLEFFYTGKINDDILEDHVEDIFAIAHKYEVEKLKYICERFMASQLNSDNIVKYYNIISVYGAPTLEKDPIEIFGYRVFFRILISGSANLGMPVIAPFHPCNPQPPNLGISQFYNSKH</sequence>
<dbReference type="SMART" id="SM00225">
    <property type="entry name" value="BTB"/>
    <property type="match status" value="3"/>
</dbReference>
<feature type="domain" description="BTB" evidence="1">
    <location>
        <begin position="126"/>
        <end position="201"/>
    </location>
</feature>
<dbReference type="AlphaFoldDB" id="A0A914L2G8"/>
<dbReference type="CDD" id="cd18186">
    <property type="entry name" value="BTB_POZ_ZBTB_KLHL-like"/>
    <property type="match status" value="3"/>
</dbReference>
<protein>
    <submittedName>
        <fullName evidence="3">BTB domain-containing protein</fullName>
    </submittedName>
</protein>
<dbReference type="WBParaSite" id="Minc3s00191g07160">
    <property type="protein sequence ID" value="Minc3s00191g07160"/>
    <property type="gene ID" value="Minc3s00191g07160"/>
</dbReference>
<name>A0A914L2G8_MELIC</name>
<reference evidence="3" key="1">
    <citation type="submission" date="2022-11" db="UniProtKB">
        <authorList>
            <consortium name="WormBaseParasite"/>
        </authorList>
    </citation>
    <scope>IDENTIFICATION</scope>
</reference>
<accession>A0A914L2G8</accession>
<feature type="domain" description="BTB" evidence="1">
    <location>
        <begin position="277"/>
        <end position="345"/>
    </location>
</feature>
<feature type="domain" description="BTB" evidence="1">
    <location>
        <begin position="19"/>
        <end position="86"/>
    </location>
</feature>
<evidence type="ECO:0000313" key="3">
    <source>
        <dbReference type="WBParaSite" id="Minc3s00191g07160"/>
    </source>
</evidence>
<evidence type="ECO:0000313" key="2">
    <source>
        <dbReference type="Proteomes" id="UP000887563"/>
    </source>
</evidence>
<dbReference type="PROSITE" id="PS50097">
    <property type="entry name" value="BTB"/>
    <property type="match status" value="3"/>
</dbReference>
<proteinExistence type="predicted"/>
<keyword evidence="2" id="KW-1185">Reference proteome</keyword>
<dbReference type="InterPro" id="IPR011333">
    <property type="entry name" value="SKP1/BTB/POZ_sf"/>
</dbReference>
<dbReference type="Pfam" id="PF00651">
    <property type="entry name" value="BTB"/>
    <property type="match status" value="3"/>
</dbReference>
<dbReference type="InterPro" id="IPR000210">
    <property type="entry name" value="BTB/POZ_dom"/>
</dbReference>
<dbReference type="SUPFAM" id="SSF54695">
    <property type="entry name" value="POZ domain"/>
    <property type="match status" value="3"/>
</dbReference>